<name>A0A0W0F769_MONRR</name>
<dbReference type="AlphaFoldDB" id="A0A0W0F769"/>
<sequence length="21" mass="2318">MSVAMYEIENDTSKEIGTVTV</sequence>
<proteinExistence type="predicted"/>
<accession>A0A0W0F769</accession>
<dbReference type="EMBL" id="LATX01002252">
    <property type="protein sequence ID" value="KTB32149.1"/>
    <property type="molecule type" value="Genomic_DNA"/>
</dbReference>
<comment type="caution">
    <text evidence="1">The sequence shown here is derived from an EMBL/GenBank/DDBJ whole genome shotgun (WGS) entry which is preliminary data.</text>
</comment>
<dbReference type="Proteomes" id="UP000054988">
    <property type="component" value="Unassembled WGS sequence"/>
</dbReference>
<organism evidence="1 2">
    <name type="scientific">Moniliophthora roreri</name>
    <name type="common">Frosty pod rot fungus</name>
    <name type="synonym">Monilia roreri</name>
    <dbReference type="NCBI Taxonomy" id="221103"/>
    <lineage>
        <taxon>Eukaryota</taxon>
        <taxon>Fungi</taxon>
        <taxon>Dikarya</taxon>
        <taxon>Basidiomycota</taxon>
        <taxon>Agaricomycotina</taxon>
        <taxon>Agaricomycetes</taxon>
        <taxon>Agaricomycetidae</taxon>
        <taxon>Agaricales</taxon>
        <taxon>Marasmiineae</taxon>
        <taxon>Marasmiaceae</taxon>
        <taxon>Moniliophthora</taxon>
    </lineage>
</organism>
<protein>
    <submittedName>
        <fullName evidence="1">Uncharacterized protein</fullName>
    </submittedName>
</protein>
<reference evidence="1 2" key="1">
    <citation type="submission" date="2015-12" db="EMBL/GenBank/DDBJ databases">
        <title>Draft genome sequence of Moniliophthora roreri, the causal agent of frosty pod rot of cacao.</title>
        <authorList>
            <person name="Aime M.C."/>
            <person name="Diaz-Valderrama J.R."/>
            <person name="Kijpornyongpan T."/>
            <person name="Phillips-Mora W."/>
        </authorList>
    </citation>
    <scope>NUCLEOTIDE SEQUENCE [LARGE SCALE GENOMIC DNA]</scope>
    <source>
        <strain evidence="1 2">MCA 2952</strain>
    </source>
</reference>
<evidence type="ECO:0000313" key="2">
    <source>
        <dbReference type="Proteomes" id="UP000054988"/>
    </source>
</evidence>
<gene>
    <name evidence="1" type="ORF">WG66_15274</name>
</gene>
<evidence type="ECO:0000313" key="1">
    <source>
        <dbReference type="EMBL" id="KTB32149.1"/>
    </source>
</evidence>